<reference evidence="2 3" key="1">
    <citation type="submission" date="2016-02" db="EMBL/GenBank/DDBJ databases">
        <title>Discovery of a natural microsporidian pathogen with a broad tissue tropism in Caenorhabditis elegans.</title>
        <authorList>
            <person name="Luallen R.J."/>
            <person name="Reinke A.W."/>
            <person name="Tong L."/>
            <person name="Botts M.R."/>
            <person name="Felix M.-A."/>
            <person name="Troemel E.R."/>
        </authorList>
    </citation>
    <scope>NUCLEOTIDE SEQUENCE [LARGE SCALE GENOMIC DNA]</scope>
    <source>
        <strain evidence="2 3">JUm2807</strain>
    </source>
</reference>
<feature type="signal peptide" evidence="1">
    <location>
        <begin position="1"/>
        <end position="18"/>
    </location>
</feature>
<evidence type="ECO:0008006" key="4">
    <source>
        <dbReference type="Google" id="ProtNLM"/>
    </source>
</evidence>
<protein>
    <recommendedName>
        <fullName evidence="4">Internalin A</fullName>
    </recommendedName>
</protein>
<dbReference type="Gene3D" id="3.80.10.10">
    <property type="entry name" value="Ribonuclease Inhibitor"/>
    <property type="match status" value="1"/>
</dbReference>
<dbReference type="SUPFAM" id="SSF52047">
    <property type="entry name" value="RNI-like"/>
    <property type="match status" value="1"/>
</dbReference>
<dbReference type="RefSeq" id="XP_067545429.1">
    <property type="nucleotide sequence ID" value="XM_067687721.1"/>
</dbReference>
<keyword evidence="3" id="KW-1185">Reference proteome</keyword>
<evidence type="ECO:0000256" key="1">
    <source>
        <dbReference type="SAM" id="SignalP"/>
    </source>
</evidence>
<evidence type="ECO:0000313" key="2">
    <source>
        <dbReference type="EMBL" id="OAG31828.1"/>
    </source>
</evidence>
<dbReference type="EMBL" id="LTDL01000014">
    <property type="protein sequence ID" value="OAG31828.1"/>
    <property type="molecule type" value="Genomic_DNA"/>
</dbReference>
<dbReference type="Proteomes" id="UP000185944">
    <property type="component" value="Unassembled WGS sequence"/>
</dbReference>
<evidence type="ECO:0000313" key="3">
    <source>
        <dbReference type="Proteomes" id="UP000185944"/>
    </source>
</evidence>
<organism evidence="2 3">
    <name type="scientific">Nematocida displodere</name>
    <dbReference type="NCBI Taxonomy" id="1805483"/>
    <lineage>
        <taxon>Eukaryota</taxon>
        <taxon>Fungi</taxon>
        <taxon>Fungi incertae sedis</taxon>
        <taxon>Microsporidia</taxon>
        <taxon>Nematocida</taxon>
    </lineage>
</organism>
<sequence>MSFGLCVFAMVALVLVAGGVFYATQTPPVPGSPAVAEALCKQERCSDSEALERDVCGYLSALEVPAKGIPFREYMVERRGREQVERIEKETNIATAFVDGTGEVKGPECTEALFLVLSVLPKEEIKFSYKYAVVLPHHRFAELDTLSPALAQATSIGVLAPLIRDNKDGKRVCEAVYLEGTSLVAPYILDIAHTKTLSVTNTKLLDLTEFTFRNLTNLIIRNVRSGNFISCKLPVLSSLVLDGVKDIDATELSLPSLESLAIANTQSVVWADKWQYPHLKKLSLSGVSISSTALTRFLTGKQIKEVALSEMEVPELSGTLVSTQAVITKLTIAKASNIANLKLFMPFLKDPSKTELRIEHSAYILPPNIKKRFLAVHIDSTSEEVTPSSIE</sequence>
<accession>A0A177EIX3</accession>
<name>A0A177EIX3_9MICR</name>
<proteinExistence type="predicted"/>
<gene>
    <name evidence="2" type="ORF">NEDG_00303</name>
</gene>
<dbReference type="VEuPathDB" id="MicrosporidiaDB:NEDG_00303"/>
<keyword evidence="1" id="KW-0732">Signal</keyword>
<dbReference type="GeneID" id="93646653"/>
<dbReference type="AlphaFoldDB" id="A0A177EIX3"/>
<dbReference type="InterPro" id="IPR032675">
    <property type="entry name" value="LRR_dom_sf"/>
</dbReference>
<comment type="caution">
    <text evidence="2">The sequence shown here is derived from an EMBL/GenBank/DDBJ whole genome shotgun (WGS) entry which is preliminary data.</text>
</comment>
<feature type="chain" id="PRO_5008060447" description="Internalin A" evidence="1">
    <location>
        <begin position="19"/>
        <end position="391"/>
    </location>
</feature>